<dbReference type="Gene3D" id="3.40.50.880">
    <property type="match status" value="1"/>
</dbReference>
<name>C6R9U5_9CORY</name>
<dbReference type="Pfam" id="PF01965">
    <property type="entry name" value="DJ-1_PfpI"/>
    <property type="match status" value="1"/>
</dbReference>
<reference evidence="2 3" key="1">
    <citation type="submission" date="2009-06" db="EMBL/GenBank/DDBJ databases">
        <authorList>
            <person name="Dodson R."/>
            <person name="Sebastian Y."/>
            <person name="Madupu R."/>
            <person name="Durkin A.S."/>
            <person name="Torralba M."/>
            <person name="Methe B."/>
            <person name="Sutton G.G."/>
            <person name="Strausberg R.L."/>
            <person name="Nelson K.E."/>
        </authorList>
    </citation>
    <scope>NUCLEOTIDE SEQUENCE [LARGE SCALE GENOMIC DNA]</scope>
    <source>
        <strain evidence="2 3">SK141</strain>
    </source>
</reference>
<gene>
    <name evidence="2" type="ORF">CORTU0001_0686</name>
</gene>
<dbReference type="PANTHER" id="PTHR43130:SF3">
    <property type="entry name" value="HTH-TYPE TRANSCRIPTIONAL REGULATOR RV1931C"/>
    <property type="match status" value="1"/>
</dbReference>
<dbReference type="PANTHER" id="PTHR43130">
    <property type="entry name" value="ARAC-FAMILY TRANSCRIPTIONAL REGULATOR"/>
    <property type="match status" value="1"/>
</dbReference>
<comment type="caution">
    <text evidence="2">The sequence shown here is derived from an EMBL/GenBank/DDBJ whole genome shotgun (WGS) entry which is preliminary data.</text>
</comment>
<dbReference type="InterPro" id="IPR002818">
    <property type="entry name" value="DJ-1/PfpI"/>
</dbReference>
<dbReference type="AlphaFoldDB" id="C6R9U5"/>
<accession>C6R9U5</accession>
<dbReference type="SUPFAM" id="SSF52317">
    <property type="entry name" value="Class I glutamine amidotransferase-like"/>
    <property type="match status" value="1"/>
</dbReference>
<proteinExistence type="predicted"/>
<feature type="domain" description="DJ-1/PfpI" evidence="1">
    <location>
        <begin position="13"/>
        <end position="177"/>
    </location>
</feature>
<dbReference type="InterPro" id="IPR029062">
    <property type="entry name" value="Class_I_gatase-like"/>
</dbReference>
<organism evidence="2 3">
    <name type="scientific">Corynebacterium tuberculostearicum SK141</name>
    <dbReference type="NCBI Taxonomy" id="553206"/>
    <lineage>
        <taxon>Bacteria</taxon>
        <taxon>Bacillati</taxon>
        <taxon>Actinomycetota</taxon>
        <taxon>Actinomycetes</taxon>
        <taxon>Mycobacteriales</taxon>
        <taxon>Corynebacteriaceae</taxon>
        <taxon>Corynebacterium</taxon>
    </lineage>
</organism>
<dbReference type="EMBL" id="ACVP01000022">
    <property type="protein sequence ID" value="EET77268.1"/>
    <property type="molecule type" value="Genomic_DNA"/>
</dbReference>
<evidence type="ECO:0000313" key="2">
    <source>
        <dbReference type="EMBL" id="EET77268.1"/>
    </source>
</evidence>
<evidence type="ECO:0000313" key="3">
    <source>
        <dbReference type="Proteomes" id="UP000004384"/>
    </source>
</evidence>
<dbReference type="InterPro" id="IPR052158">
    <property type="entry name" value="INH-QAR"/>
</dbReference>
<evidence type="ECO:0000259" key="1">
    <source>
        <dbReference type="Pfam" id="PF01965"/>
    </source>
</evidence>
<dbReference type="Proteomes" id="UP000004384">
    <property type="component" value="Unassembled WGS sequence"/>
</dbReference>
<sequence>MEILRIVSSMKIIAIYATETMSDWEYAYLTTQVAEAEAQVPDRFKVLFVGESLEAVRSKGGIEVVPALTLQDVQNRTDIAAFVVPGADTYFDGHEQLLETVNVLKENEVLLAAICGGTLALARAGVLDHCQHTSNARGFLASMKYANIDGYKEEDAVFDRGVITASGLAPVPFTAAVLRAAGVYPDDVVDAWLQLHEQRTEAAFVEHMNKVQAWACSN</sequence>
<protein>
    <submittedName>
        <fullName evidence="2">DJ-1/PfpI family protein</fullName>
    </submittedName>
</protein>